<gene>
    <name evidence="7" type="ORF">MIMGU_mgv1a018327mg</name>
</gene>
<evidence type="ECO:0000256" key="1">
    <source>
        <dbReference type="ARBA" id="ARBA00004613"/>
    </source>
</evidence>
<dbReference type="PANTHER" id="PTHR31232">
    <property type="match status" value="1"/>
</dbReference>
<dbReference type="PANTHER" id="PTHR31232:SF156">
    <property type="entry name" value="PLANT SELF-INCOMPATIBILITY PROTEIN S1 FAMILY-RELATED"/>
    <property type="match status" value="1"/>
</dbReference>
<reference evidence="7 8" key="1">
    <citation type="journal article" date="2013" name="Proc. Natl. Acad. Sci. U.S.A.">
        <title>Fine-scale variation in meiotic recombination in Mimulus inferred from population shotgun sequencing.</title>
        <authorList>
            <person name="Hellsten U."/>
            <person name="Wright K.M."/>
            <person name="Jenkins J."/>
            <person name="Shu S."/>
            <person name="Yuan Y."/>
            <person name="Wessler S.R."/>
            <person name="Schmutz J."/>
            <person name="Willis J.H."/>
            <person name="Rokhsar D.S."/>
        </authorList>
    </citation>
    <scope>NUCLEOTIDE SEQUENCE [LARGE SCALE GENOMIC DNA]</scope>
    <source>
        <strain evidence="8">cv. DUN x IM62</strain>
    </source>
</reference>
<evidence type="ECO:0000313" key="7">
    <source>
        <dbReference type="EMBL" id="EYU45217.1"/>
    </source>
</evidence>
<dbReference type="eggNOG" id="ENOG502S7CQ">
    <property type="taxonomic scope" value="Eukaryota"/>
</dbReference>
<evidence type="ECO:0000256" key="5">
    <source>
        <dbReference type="ARBA" id="ARBA00022729"/>
    </source>
</evidence>
<dbReference type="AlphaFoldDB" id="A0A022RXI0"/>
<keyword evidence="8" id="KW-1185">Reference proteome</keyword>
<keyword evidence="4 6" id="KW-0964">Secreted</keyword>
<dbReference type="GO" id="GO:0060320">
    <property type="term" value="P:rejection of self pollen"/>
    <property type="evidence" value="ECO:0007669"/>
    <property type="project" value="UniProtKB-KW"/>
</dbReference>
<keyword evidence="3 6" id="KW-0713">Self-incompatibility</keyword>
<evidence type="ECO:0000256" key="2">
    <source>
        <dbReference type="ARBA" id="ARBA00005581"/>
    </source>
</evidence>
<comment type="subcellular location">
    <subcellularLocation>
        <location evidence="1 6">Secreted</location>
    </subcellularLocation>
</comment>
<dbReference type="Proteomes" id="UP000030748">
    <property type="component" value="Unassembled WGS sequence"/>
</dbReference>
<proteinExistence type="inferred from homology"/>
<organism evidence="7 8">
    <name type="scientific">Erythranthe guttata</name>
    <name type="common">Yellow monkey flower</name>
    <name type="synonym">Mimulus guttatus</name>
    <dbReference type="NCBI Taxonomy" id="4155"/>
    <lineage>
        <taxon>Eukaryota</taxon>
        <taxon>Viridiplantae</taxon>
        <taxon>Streptophyta</taxon>
        <taxon>Embryophyta</taxon>
        <taxon>Tracheophyta</taxon>
        <taxon>Spermatophyta</taxon>
        <taxon>Magnoliopsida</taxon>
        <taxon>eudicotyledons</taxon>
        <taxon>Gunneridae</taxon>
        <taxon>Pentapetalae</taxon>
        <taxon>asterids</taxon>
        <taxon>lamiids</taxon>
        <taxon>Lamiales</taxon>
        <taxon>Phrymaceae</taxon>
        <taxon>Erythranthe</taxon>
    </lineage>
</organism>
<comment type="similarity">
    <text evidence="2 6">Belongs to the plant self-incompatibility (S1) protein family.</text>
</comment>
<evidence type="ECO:0000313" key="8">
    <source>
        <dbReference type="Proteomes" id="UP000030748"/>
    </source>
</evidence>
<accession>A0A022RXI0</accession>
<dbReference type="EMBL" id="KI630195">
    <property type="protein sequence ID" value="EYU45217.1"/>
    <property type="molecule type" value="Genomic_DNA"/>
</dbReference>
<evidence type="ECO:0000256" key="3">
    <source>
        <dbReference type="ARBA" id="ARBA00022471"/>
    </source>
</evidence>
<feature type="non-terminal residue" evidence="7">
    <location>
        <position position="1"/>
    </location>
</feature>
<name>A0A022RXI0_ERYGU</name>
<keyword evidence="5" id="KW-0732">Signal</keyword>
<dbReference type="InterPro" id="IPR010264">
    <property type="entry name" value="Self-incomp_S1"/>
</dbReference>
<evidence type="ECO:0000256" key="6">
    <source>
        <dbReference type="RuleBase" id="RU367044"/>
    </source>
</evidence>
<dbReference type="GO" id="GO:0005576">
    <property type="term" value="C:extracellular region"/>
    <property type="evidence" value="ECO:0007669"/>
    <property type="project" value="UniProtKB-SubCell"/>
</dbReference>
<sequence length="116" mass="13935">SEAAMRRHLIKIFNRMPEGTPALSVHCASKNDDFGYRLLYTGQDFNWSFRSNFWRNTLFFCRFWWGQQTIAFDVYNDGWADGYHHTYTYAVNKHGVFRNYDEIPTDDMVIVRAWPY</sequence>
<evidence type="ECO:0000256" key="4">
    <source>
        <dbReference type="ARBA" id="ARBA00022525"/>
    </source>
</evidence>
<protein>
    <recommendedName>
        <fullName evidence="6">S-protein homolog</fullName>
    </recommendedName>
</protein>
<dbReference type="Pfam" id="PF05938">
    <property type="entry name" value="Self-incomp_S1"/>
    <property type="match status" value="1"/>
</dbReference>